<reference evidence="1" key="2">
    <citation type="submission" date="2021-09" db="EMBL/GenBank/DDBJ databases">
        <authorList>
            <person name="Gilroy R."/>
        </authorList>
    </citation>
    <scope>NUCLEOTIDE SEQUENCE</scope>
    <source>
        <strain evidence="1">CHK179-5677</strain>
    </source>
</reference>
<name>A0A921MLJ0_9FIRM</name>
<dbReference type="InterPro" id="IPR007553">
    <property type="entry name" value="2-thiour_desulf"/>
</dbReference>
<reference evidence="1" key="1">
    <citation type="journal article" date="2021" name="PeerJ">
        <title>Extensive microbial diversity within the chicken gut microbiome revealed by metagenomics and culture.</title>
        <authorList>
            <person name="Gilroy R."/>
            <person name="Ravi A."/>
            <person name="Getino M."/>
            <person name="Pursley I."/>
            <person name="Horton D.L."/>
            <person name="Alikhan N.F."/>
            <person name="Baker D."/>
            <person name="Gharbi K."/>
            <person name="Hall N."/>
            <person name="Watson M."/>
            <person name="Adriaenssens E.M."/>
            <person name="Foster-Nyarko E."/>
            <person name="Jarju S."/>
            <person name="Secka A."/>
            <person name="Antonio M."/>
            <person name="Oren A."/>
            <person name="Chaudhuri R.R."/>
            <person name="La Ragione R."/>
            <person name="Hildebrand F."/>
            <person name="Pallen M.J."/>
        </authorList>
    </citation>
    <scope>NUCLEOTIDE SEQUENCE</scope>
    <source>
        <strain evidence="1">CHK179-5677</strain>
    </source>
</reference>
<gene>
    <name evidence="1" type="ORF">K8V01_04915</name>
</gene>
<protein>
    <submittedName>
        <fullName evidence="1">DUF523 domain-containing protein</fullName>
    </submittedName>
</protein>
<evidence type="ECO:0000313" key="1">
    <source>
        <dbReference type="EMBL" id="HJG86350.1"/>
    </source>
</evidence>
<dbReference type="PANTHER" id="PTHR30087:SF1">
    <property type="entry name" value="HYPOTHETICAL CYTOSOLIC PROTEIN"/>
    <property type="match status" value="1"/>
</dbReference>
<dbReference type="RefSeq" id="WP_295368146.1">
    <property type="nucleotide sequence ID" value="NZ_DYUC01000045.1"/>
</dbReference>
<sequence>MRILVSACLLGLTCRYSGDGKAFPPLTELLNRADLSFVPVCPEQLGGLSTPRPPSERVGERVLTRDGADVTEQYARGAAQAEELARLMGCRCALLKARSPSCGSGIIYDGTFTGRKIPGDGVTAARLKSADIPVFDEEHWAEFLDFIKEEG</sequence>
<dbReference type="AlphaFoldDB" id="A0A921MLJ0"/>
<dbReference type="EMBL" id="DYUC01000045">
    <property type="protein sequence ID" value="HJG86350.1"/>
    <property type="molecule type" value="Genomic_DNA"/>
</dbReference>
<dbReference type="Pfam" id="PF04463">
    <property type="entry name" value="2-thiour_desulf"/>
    <property type="match status" value="1"/>
</dbReference>
<evidence type="ECO:0000313" key="2">
    <source>
        <dbReference type="Proteomes" id="UP000760668"/>
    </source>
</evidence>
<organism evidence="1 2">
    <name type="scientific">Pseudoflavonifractor capillosus</name>
    <dbReference type="NCBI Taxonomy" id="106588"/>
    <lineage>
        <taxon>Bacteria</taxon>
        <taxon>Bacillati</taxon>
        <taxon>Bacillota</taxon>
        <taxon>Clostridia</taxon>
        <taxon>Eubacteriales</taxon>
        <taxon>Oscillospiraceae</taxon>
        <taxon>Pseudoflavonifractor</taxon>
    </lineage>
</organism>
<dbReference type="Proteomes" id="UP000760668">
    <property type="component" value="Unassembled WGS sequence"/>
</dbReference>
<proteinExistence type="predicted"/>
<accession>A0A921MLJ0</accession>
<comment type="caution">
    <text evidence="1">The sequence shown here is derived from an EMBL/GenBank/DDBJ whole genome shotgun (WGS) entry which is preliminary data.</text>
</comment>
<dbReference type="PANTHER" id="PTHR30087">
    <property type="entry name" value="INNER MEMBRANE PROTEIN"/>
    <property type="match status" value="1"/>
</dbReference>